<reference evidence="4" key="1">
    <citation type="journal article" date="2019" name="Curr. Biol.">
        <title>Genome Sequence of Striga asiatica Provides Insight into the Evolution of Plant Parasitism.</title>
        <authorList>
            <person name="Yoshida S."/>
            <person name="Kim S."/>
            <person name="Wafula E.K."/>
            <person name="Tanskanen J."/>
            <person name="Kim Y.M."/>
            <person name="Honaas L."/>
            <person name="Yang Z."/>
            <person name="Spallek T."/>
            <person name="Conn C.E."/>
            <person name="Ichihashi Y."/>
            <person name="Cheong K."/>
            <person name="Cui S."/>
            <person name="Der J.P."/>
            <person name="Gundlach H."/>
            <person name="Jiao Y."/>
            <person name="Hori C."/>
            <person name="Ishida J.K."/>
            <person name="Kasahara H."/>
            <person name="Kiba T."/>
            <person name="Kim M.S."/>
            <person name="Koo N."/>
            <person name="Laohavisit A."/>
            <person name="Lee Y.H."/>
            <person name="Lumba S."/>
            <person name="McCourt P."/>
            <person name="Mortimer J.C."/>
            <person name="Mutuku J.M."/>
            <person name="Nomura T."/>
            <person name="Sasaki-Sekimoto Y."/>
            <person name="Seto Y."/>
            <person name="Wang Y."/>
            <person name="Wakatake T."/>
            <person name="Sakakibara H."/>
            <person name="Demura T."/>
            <person name="Yamaguchi S."/>
            <person name="Yoneyama K."/>
            <person name="Manabe R.I."/>
            <person name="Nelson D.C."/>
            <person name="Schulman A.H."/>
            <person name="Timko M.P."/>
            <person name="dePamphilis C.W."/>
            <person name="Choi D."/>
            <person name="Shirasu K."/>
        </authorList>
    </citation>
    <scope>NUCLEOTIDE SEQUENCE [LARGE SCALE GENOMIC DNA]</scope>
    <source>
        <strain evidence="4">cv. UVA1</strain>
    </source>
</reference>
<dbReference type="EMBL" id="BKCP01004962">
    <property type="protein sequence ID" value="GER35488.1"/>
    <property type="molecule type" value="Genomic_DNA"/>
</dbReference>
<comment type="similarity">
    <text evidence="1">Belongs to the AHA1 family.</text>
</comment>
<feature type="non-terminal residue" evidence="3">
    <location>
        <position position="1"/>
    </location>
</feature>
<organism evidence="3 4">
    <name type="scientific">Striga asiatica</name>
    <name type="common">Asiatic witchweed</name>
    <name type="synonym">Buchnera asiatica</name>
    <dbReference type="NCBI Taxonomy" id="4170"/>
    <lineage>
        <taxon>Eukaryota</taxon>
        <taxon>Viridiplantae</taxon>
        <taxon>Streptophyta</taxon>
        <taxon>Embryophyta</taxon>
        <taxon>Tracheophyta</taxon>
        <taxon>Spermatophyta</taxon>
        <taxon>Magnoliopsida</taxon>
        <taxon>eudicotyledons</taxon>
        <taxon>Gunneridae</taxon>
        <taxon>Pentapetalae</taxon>
        <taxon>asterids</taxon>
        <taxon>lamiids</taxon>
        <taxon>Lamiales</taxon>
        <taxon>Orobanchaceae</taxon>
        <taxon>Buchnereae</taxon>
        <taxon>Striga</taxon>
    </lineage>
</organism>
<proteinExistence type="inferred from homology"/>
<dbReference type="AlphaFoldDB" id="A0A5A7PS55"/>
<keyword evidence="4" id="KW-1185">Reference proteome</keyword>
<dbReference type="Gene3D" id="3.15.10.20">
    <property type="entry name" value="Activator of Hsp90 ATPase Aha1, N-terminal domain"/>
    <property type="match status" value="1"/>
</dbReference>
<protein>
    <submittedName>
        <fullName evidence="3">Activator of 90 kDa heat shock protein ATPase-like protein</fullName>
    </submittedName>
</protein>
<accession>A0A5A7PS55</accession>
<name>A0A5A7PS55_STRAF</name>
<dbReference type="SUPFAM" id="SSF103111">
    <property type="entry name" value="Activator of Hsp90 ATPase, Aha1"/>
    <property type="match status" value="1"/>
</dbReference>
<dbReference type="GO" id="GO:0001671">
    <property type="term" value="F:ATPase activator activity"/>
    <property type="evidence" value="ECO:0007669"/>
    <property type="project" value="InterPro"/>
</dbReference>
<comment type="caution">
    <text evidence="3">The sequence shown here is derived from an EMBL/GenBank/DDBJ whole genome shotgun (WGS) entry which is preliminary data.</text>
</comment>
<dbReference type="Proteomes" id="UP000325081">
    <property type="component" value="Unassembled WGS sequence"/>
</dbReference>
<gene>
    <name evidence="3" type="ORF">STAS_11768</name>
</gene>
<keyword evidence="3" id="KW-0346">Stress response</keyword>
<evidence type="ECO:0000259" key="2">
    <source>
        <dbReference type="Pfam" id="PF09229"/>
    </source>
</evidence>
<dbReference type="InterPro" id="IPR015310">
    <property type="entry name" value="AHSA1-like_N"/>
</dbReference>
<evidence type="ECO:0000256" key="1">
    <source>
        <dbReference type="ARBA" id="ARBA00006817"/>
    </source>
</evidence>
<sequence length="152" mass="16960">TPTTSQIENRIATLLFDKPLLSGEGNLHITTKKIEKLKGETYVNVRKGKLISGYKLNLVLSYEDVAKDSDGNSMVLYIEGSVESAARLHKPNRIHISLPPQPNWSRRCRSHSPFPVVATPQAVHAPINDELSGCRRRSEGDGRRRLLPLDLP</sequence>
<evidence type="ECO:0000313" key="3">
    <source>
        <dbReference type="EMBL" id="GER35488.1"/>
    </source>
</evidence>
<feature type="domain" description="Activator of Hsp90 ATPase AHSA1-like N-terminal" evidence="2">
    <location>
        <begin position="9"/>
        <end position="66"/>
    </location>
</feature>
<evidence type="ECO:0000313" key="4">
    <source>
        <dbReference type="Proteomes" id="UP000325081"/>
    </source>
</evidence>
<dbReference type="Pfam" id="PF09229">
    <property type="entry name" value="Aha1_N"/>
    <property type="match status" value="1"/>
</dbReference>
<dbReference type="GO" id="GO:0051087">
    <property type="term" value="F:protein-folding chaperone binding"/>
    <property type="evidence" value="ECO:0007669"/>
    <property type="project" value="InterPro"/>
</dbReference>
<dbReference type="OrthoDB" id="567237at2759"/>
<dbReference type="InterPro" id="IPR036338">
    <property type="entry name" value="Aha1"/>
</dbReference>